<reference evidence="1" key="1">
    <citation type="submission" date="2021-04" db="EMBL/GenBank/DDBJ databases">
        <title>Genome based classification of Actinospica acidithermotolerans sp. nov., an actinobacterium isolated from an Indonesian hot spring.</title>
        <authorList>
            <person name="Kusuma A.B."/>
            <person name="Putra K.E."/>
            <person name="Nafisah S."/>
            <person name="Loh J."/>
            <person name="Nouioui I."/>
            <person name="Goodfellow M."/>
        </authorList>
    </citation>
    <scope>NUCLEOTIDE SEQUENCE</scope>
    <source>
        <strain evidence="1">MGRD01-02</strain>
    </source>
</reference>
<evidence type="ECO:0000313" key="2">
    <source>
        <dbReference type="Proteomes" id="UP000676325"/>
    </source>
</evidence>
<accession>A0A941E682</accession>
<dbReference type="Proteomes" id="UP000676325">
    <property type="component" value="Unassembled WGS sequence"/>
</dbReference>
<gene>
    <name evidence="1" type="ORF">KDK95_00155</name>
</gene>
<organism evidence="1 2">
    <name type="scientific">Actinospica acidithermotolerans</name>
    <dbReference type="NCBI Taxonomy" id="2828514"/>
    <lineage>
        <taxon>Bacteria</taxon>
        <taxon>Bacillati</taxon>
        <taxon>Actinomycetota</taxon>
        <taxon>Actinomycetes</taxon>
        <taxon>Catenulisporales</taxon>
        <taxon>Actinospicaceae</taxon>
        <taxon>Actinospica</taxon>
    </lineage>
</organism>
<dbReference type="EMBL" id="JAGSOH010000001">
    <property type="protein sequence ID" value="MBR7824703.1"/>
    <property type="molecule type" value="Genomic_DNA"/>
</dbReference>
<protein>
    <submittedName>
        <fullName evidence="1">Uncharacterized protein</fullName>
    </submittedName>
</protein>
<proteinExistence type="predicted"/>
<comment type="caution">
    <text evidence="1">The sequence shown here is derived from an EMBL/GenBank/DDBJ whole genome shotgun (WGS) entry which is preliminary data.</text>
</comment>
<evidence type="ECO:0000313" key="1">
    <source>
        <dbReference type="EMBL" id="MBR7824703.1"/>
    </source>
</evidence>
<keyword evidence="2" id="KW-1185">Reference proteome</keyword>
<dbReference type="AlphaFoldDB" id="A0A941E682"/>
<name>A0A941E682_9ACTN</name>
<sequence length="94" mass="10693">MVDDLAELAGPDNGVVDLPLRLDWSGPRHYDLADDQDQRLLYETVLNQALDPADLRATLNAELLRGLWTRLWLPARVRQLWESRFPALAMARAA</sequence>